<dbReference type="EMBL" id="WUTW01000003">
    <property type="protein sequence ID" value="MXQ65997.1"/>
    <property type="molecule type" value="Genomic_DNA"/>
</dbReference>
<sequence length="339" mass="34929">MLRKTLAAAVAPLLALGLAGCDRAGGGTGTLKIGYFQGAVAGPDAVVAGNPDLAKKVPAKIELRPIDSGVAGLAQLRAGAFPAVSAVGNPPIVGAFTSGTDIQVVFVESLDESGLAVNAKVKTPADLRKVGVLVGSTLDFQLRGWLKSQNLAGKVQVASFASEAAEAAAWKAGKIDAVYISQAFLLDLKKHGANVLVSAADIAKLGYAAVNSLAVTSAYARKNPDVVQQLVCQVSQAQEVVKGPQADKYITAATKYLGVKPADAIPATKGYPYVPKAEETAWLQGPDGTSATGRLAQNFKLTAEFLVTQGRAKAVPSDAEIAAHIDPRFWAKAQRGGCK</sequence>
<dbReference type="GO" id="GO:0042597">
    <property type="term" value="C:periplasmic space"/>
    <property type="evidence" value="ECO:0007669"/>
    <property type="project" value="UniProtKB-SubCell"/>
</dbReference>
<comment type="similarity">
    <text evidence="2">Belongs to the bacterial solute-binding protein SsuA/TauA family.</text>
</comment>
<dbReference type="SUPFAM" id="SSF53850">
    <property type="entry name" value="Periplasmic binding protein-like II"/>
    <property type="match status" value="1"/>
</dbReference>
<dbReference type="GO" id="GO:0042918">
    <property type="term" value="P:alkanesulfonate transmembrane transport"/>
    <property type="evidence" value="ECO:0007669"/>
    <property type="project" value="TreeGrafter"/>
</dbReference>
<proteinExistence type="inferred from homology"/>
<comment type="subcellular location">
    <subcellularLocation>
        <location evidence="1">Periplasm</location>
    </subcellularLocation>
</comment>
<dbReference type="AlphaFoldDB" id="A0A6I4W728"/>
<dbReference type="RefSeq" id="WP_161104198.1">
    <property type="nucleotide sequence ID" value="NZ_JBHLYI010000004.1"/>
</dbReference>
<dbReference type="PANTHER" id="PTHR30024">
    <property type="entry name" value="ALIPHATIC SULFONATES-BINDING PROTEIN-RELATED"/>
    <property type="match status" value="1"/>
</dbReference>
<evidence type="ECO:0000313" key="6">
    <source>
        <dbReference type="Proteomes" id="UP000431901"/>
    </source>
</evidence>
<dbReference type="Gene3D" id="3.40.190.10">
    <property type="entry name" value="Periplasmic binding protein-like II"/>
    <property type="match status" value="2"/>
</dbReference>
<evidence type="ECO:0000256" key="3">
    <source>
        <dbReference type="ARBA" id="ARBA00022729"/>
    </source>
</evidence>
<keyword evidence="3 4" id="KW-0732">Signal</keyword>
<name>A0A6I4W728_9ACTN</name>
<gene>
    <name evidence="5" type="ORF">GQ466_18425</name>
</gene>
<keyword evidence="6" id="KW-1185">Reference proteome</keyword>
<evidence type="ECO:0000256" key="1">
    <source>
        <dbReference type="ARBA" id="ARBA00004418"/>
    </source>
</evidence>
<accession>A0A6I4W728</accession>
<feature type="signal peptide" evidence="4">
    <location>
        <begin position="1"/>
        <end position="24"/>
    </location>
</feature>
<evidence type="ECO:0000256" key="4">
    <source>
        <dbReference type="SAM" id="SignalP"/>
    </source>
</evidence>
<reference evidence="5 6" key="1">
    <citation type="submission" date="2019-12" db="EMBL/GenBank/DDBJ databases">
        <title>Nocardia macrotermitis sp. nov. and Nocardia aurantia sp. nov., isolated from the gut of the fungus growing-termite Macrotermes natalensis.</title>
        <authorList>
            <person name="Christine B."/>
            <person name="Rene B."/>
        </authorList>
    </citation>
    <scope>NUCLEOTIDE SEQUENCE [LARGE SCALE GENOMIC DNA]</scope>
    <source>
        <strain evidence="5 6">DSM 102126</strain>
    </source>
</reference>
<dbReference type="Pfam" id="PF13379">
    <property type="entry name" value="NMT1_2"/>
    <property type="match status" value="1"/>
</dbReference>
<comment type="caution">
    <text evidence="5">The sequence shown here is derived from an EMBL/GenBank/DDBJ whole genome shotgun (WGS) entry which is preliminary data.</text>
</comment>
<dbReference type="PANTHER" id="PTHR30024:SF47">
    <property type="entry name" value="TAURINE-BINDING PERIPLASMIC PROTEIN"/>
    <property type="match status" value="1"/>
</dbReference>
<dbReference type="Proteomes" id="UP000431901">
    <property type="component" value="Unassembled WGS sequence"/>
</dbReference>
<dbReference type="OrthoDB" id="286202at2"/>
<evidence type="ECO:0000313" key="5">
    <source>
        <dbReference type="EMBL" id="MXQ65997.1"/>
    </source>
</evidence>
<dbReference type="PROSITE" id="PS51257">
    <property type="entry name" value="PROKAR_LIPOPROTEIN"/>
    <property type="match status" value="1"/>
</dbReference>
<feature type="chain" id="PRO_5039336129" evidence="4">
    <location>
        <begin position="25"/>
        <end position="339"/>
    </location>
</feature>
<protein>
    <submittedName>
        <fullName evidence="5">ABC transporter substrate-binding protein</fullName>
    </submittedName>
</protein>
<evidence type="ECO:0000256" key="2">
    <source>
        <dbReference type="ARBA" id="ARBA00010742"/>
    </source>
</evidence>
<organism evidence="5 6">
    <name type="scientific">Actinomadura rayongensis</name>
    <dbReference type="NCBI Taxonomy" id="1429076"/>
    <lineage>
        <taxon>Bacteria</taxon>
        <taxon>Bacillati</taxon>
        <taxon>Actinomycetota</taxon>
        <taxon>Actinomycetes</taxon>
        <taxon>Streptosporangiales</taxon>
        <taxon>Thermomonosporaceae</taxon>
        <taxon>Actinomadura</taxon>
    </lineage>
</organism>